<dbReference type="EMBL" id="GGMS01000051">
    <property type="protein sequence ID" value="MBY69254.1"/>
    <property type="molecule type" value="Transcribed_RNA"/>
</dbReference>
<evidence type="ECO:0000313" key="6">
    <source>
        <dbReference type="EMBL" id="MBY69254.1"/>
    </source>
</evidence>
<dbReference type="SUPFAM" id="SSF140996">
    <property type="entry name" value="Hermes dimerisation domain"/>
    <property type="match status" value="1"/>
</dbReference>
<dbReference type="InterPro" id="IPR052035">
    <property type="entry name" value="ZnF_BED_domain_contain"/>
</dbReference>
<keyword evidence="2" id="KW-0479">Metal-binding</keyword>
<organism evidence="6">
    <name type="scientific">Sipha flava</name>
    <name type="common">yellow sugarcane aphid</name>
    <dbReference type="NCBI Taxonomy" id="143950"/>
    <lineage>
        <taxon>Eukaryota</taxon>
        <taxon>Metazoa</taxon>
        <taxon>Ecdysozoa</taxon>
        <taxon>Arthropoda</taxon>
        <taxon>Hexapoda</taxon>
        <taxon>Insecta</taxon>
        <taxon>Pterygota</taxon>
        <taxon>Neoptera</taxon>
        <taxon>Paraneoptera</taxon>
        <taxon>Hemiptera</taxon>
        <taxon>Sternorrhyncha</taxon>
        <taxon>Aphidomorpha</taxon>
        <taxon>Aphidoidea</taxon>
        <taxon>Aphididae</taxon>
        <taxon>Sipha</taxon>
    </lineage>
</organism>
<sequence>MNQNPIRQQSTSIATASTAFLRPHKKQQSSIANFIHKPMPMSKSKMLVKMIVKEYHPFSVVEDEEFRNLIKMLSPTYIIPSRKKITQSLLPQMFDMTVECVKDRLKNVEAVCLTTDGWTSRTN</sequence>
<name>A0A2S2PV66_9HEMI</name>
<keyword evidence="4" id="KW-0862">Zinc</keyword>
<keyword evidence="5" id="KW-0539">Nucleus</keyword>
<dbReference type="PANTHER" id="PTHR46481:SF10">
    <property type="entry name" value="ZINC FINGER BED DOMAIN-CONTAINING PROTEIN 39"/>
    <property type="match status" value="1"/>
</dbReference>
<dbReference type="PANTHER" id="PTHR46481">
    <property type="entry name" value="ZINC FINGER BED DOMAIN-CONTAINING PROTEIN 4"/>
    <property type="match status" value="1"/>
</dbReference>
<dbReference type="OrthoDB" id="6621248at2759"/>
<keyword evidence="3" id="KW-0863">Zinc-finger</keyword>
<evidence type="ECO:0000256" key="1">
    <source>
        <dbReference type="ARBA" id="ARBA00004123"/>
    </source>
</evidence>
<keyword evidence="7" id="KW-1185">Reference proteome</keyword>
<reference evidence="6" key="1">
    <citation type="submission" date="2018-04" db="EMBL/GenBank/DDBJ databases">
        <title>Transcriptome assembly of Sipha flava.</title>
        <authorList>
            <person name="Scully E.D."/>
            <person name="Geib S.M."/>
            <person name="Palmer N.A."/>
            <person name="Koch K."/>
            <person name="Bradshaw J."/>
            <person name="Heng-Moss T."/>
            <person name="Sarath G."/>
        </authorList>
    </citation>
    <scope>NUCLEOTIDE SEQUENCE</scope>
</reference>
<evidence type="ECO:0000256" key="2">
    <source>
        <dbReference type="ARBA" id="ARBA00022723"/>
    </source>
</evidence>
<dbReference type="GO" id="GO:0005634">
    <property type="term" value="C:nucleus"/>
    <property type="evidence" value="ECO:0007669"/>
    <property type="project" value="UniProtKB-SubCell"/>
</dbReference>
<evidence type="ECO:0000256" key="3">
    <source>
        <dbReference type="ARBA" id="ARBA00022771"/>
    </source>
</evidence>
<evidence type="ECO:0000256" key="4">
    <source>
        <dbReference type="ARBA" id="ARBA00022833"/>
    </source>
</evidence>
<gene>
    <name evidence="6" type="primary">ZBED6_1</name>
    <name evidence="8" type="synonym">LOC112690332</name>
    <name evidence="6" type="ORF">g.61787</name>
</gene>
<comment type="subcellular location">
    <subcellularLocation>
        <location evidence="1">Nucleus</location>
    </subcellularLocation>
</comment>
<reference evidence="8" key="2">
    <citation type="submission" date="2025-04" db="UniProtKB">
        <authorList>
            <consortium name="RefSeq"/>
        </authorList>
    </citation>
    <scope>IDENTIFICATION</scope>
</reference>
<dbReference type="GO" id="GO:0008270">
    <property type="term" value="F:zinc ion binding"/>
    <property type="evidence" value="ECO:0007669"/>
    <property type="project" value="UniProtKB-KW"/>
</dbReference>
<dbReference type="RefSeq" id="XP_025420114.1">
    <property type="nucleotide sequence ID" value="XM_025564329.1"/>
</dbReference>
<dbReference type="AlphaFoldDB" id="A0A2S2PV66"/>
<evidence type="ECO:0000313" key="7">
    <source>
        <dbReference type="Proteomes" id="UP000694846"/>
    </source>
</evidence>
<accession>A0A2S2PV66</accession>
<dbReference type="Proteomes" id="UP000694846">
    <property type="component" value="Unplaced"/>
</dbReference>
<protein>
    <submittedName>
        <fullName evidence="6 8">Zinc finger BED domain-containing protein 6</fullName>
    </submittedName>
</protein>
<evidence type="ECO:0000256" key="5">
    <source>
        <dbReference type="ARBA" id="ARBA00023242"/>
    </source>
</evidence>
<evidence type="ECO:0000313" key="8">
    <source>
        <dbReference type="RefSeq" id="XP_025420114.1"/>
    </source>
</evidence>
<proteinExistence type="predicted"/>